<evidence type="ECO:0008006" key="4">
    <source>
        <dbReference type="Google" id="ProtNLM"/>
    </source>
</evidence>
<keyword evidence="3" id="KW-1185">Reference proteome</keyword>
<dbReference type="AlphaFoldDB" id="A0A0C2MRB6"/>
<evidence type="ECO:0000313" key="3">
    <source>
        <dbReference type="Proteomes" id="UP000031668"/>
    </source>
</evidence>
<sequence length="155" mass="17063">MSEAGDDQRLTLRELVFGTFGGIHLLVQTLLSLLAFIVSASAADPTGTLKFQSFVLFLVFAGSLVTFSLIYFDSYQQLPAFLRELYVIIAFYGLGVLVTIIIGLSLSFSSEDKHASHKAAGVMSVLTGVVLAYKFSQYFRIHQRQGPGPMDRYPL</sequence>
<feature type="transmembrane region" description="Helical" evidence="1">
    <location>
        <begin position="119"/>
        <end position="136"/>
    </location>
</feature>
<evidence type="ECO:0000256" key="1">
    <source>
        <dbReference type="SAM" id="Phobius"/>
    </source>
</evidence>
<feature type="transmembrane region" description="Helical" evidence="1">
    <location>
        <begin position="51"/>
        <end position="72"/>
    </location>
</feature>
<protein>
    <recommendedName>
        <fullName evidence="4">MARVEL domain-containing protein</fullName>
    </recommendedName>
</protein>
<keyword evidence="1" id="KW-0472">Membrane</keyword>
<feature type="transmembrane region" description="Helical" evidence="1">
    <location>
        <begin position="84"/>
        <end position="107"/>
    </location>
</feature>
<comment type="caution">
    <text evidence="2">The sequence shown here is derived from an EMBL/GenBank/DDBJ whole genome shotgun (WGS) entry which is preliminary data.</text>
</comment>
<feature type="transmembrane region" description="Helical" evidence="1">
    <location>
        <begin position="15"/>
        <end position="39"/>
    </location>
</feature>
<keyword evidence="1" id="KW-0812">Transmembrane</keyword>
<reference evidence="2 3" key="1">
    <citation type="journal article" date="2014" name="Genome Biol. Evol.">
        <title>The genome of the myxosporean Thelohanellus kitauei shows adaptations to nutrient acquisition within its fish host.</title>
        <authorList>
            <person name="Yang Y."/>
            <person name="Xiong J."/>
            <person name="Zhou Z."/>
            <person name="Huo F."/>
            <person name="Miao W."/>
            <person name="Ran C."/>
            <person name="Liu Y."/>
            <person name="Zhang J."/>
            <person name="Feng J."/>
            <person name="Wang M."/>
            <person name="Wang M."/>
            <person name="Wang L."/>
            <person name="Yao B."/>
        </authorList>
    </citation>
    <scope>NUCLEOTIDE SEQUENCE [LARGE SCALE GENOMIC DNA]</scope>
    <source>
        <strain evidence="2">Wuqing</strain>
    </source>
</reference>
<dbReference type="Proteomes" id="UP000031668">
    <property type="component" value="Unassembled WGS sequence"/>
</dbReference>
<proteinExistence type="predicted"/>
<organism evidence="2 3">
    <name type="scientific">Thelohanellus kitauei</name>
    <name type="common">Myxosporean</name>
    <dbReference type="NCBI Taxonomy" id="669202"/>
    <lineage>
        <taxon>Eukaryota</taxon>
        <taxon>Metazoa</taxon>
        <taxon>Cnidaria</taxon>
        <taxon>Myxozoa</taxon>
        <taxon>Myxosporea</taxon>
        <taxon>Bivalvulida</taxon>
        <taxon>Platysporina</taxon>
        <taxon>Myxobolidae</taxon>
        <taxon>Thelohanellus</taxon>
    </lineage>
</organism>
<gene>
    <name evidence="2" type="ORF">RF11_02429</name>
</gene>
<keyword evidence="1" id="KW-1133">Transmembrane helix</keyword>
<accession>A0A0C2MRB6</accession>
<evidence type="ECO:0000313" key="2">
    <source>
        <dbReference type="EMBL" id="KII66830.1"/>
    </source>
</evidence>
<dbReference type="EMBL" id="JWZT01003431">
    <property type="protein sequence ID" value="KII66830.1"/>
    <property type="molecule type" value="Genomic_DNA"/>
</dbReference>
<name>A0A0C2MRB6_THEKT</name>